<dbReference type="Proteomes" id="UP001176961">
    <property type="component" value="Unassembled WGS sequence"/>
</dbReference>
<gene>
    <name evidence="1" type="ORF">CYNAS_LOCUS19573</name>
</gene>
<sequence length="223" mass="25195">MMDFLGSNFACMRAKTKNPKDLPESLVTFLINFVLDGVGLYAEELLMSATECARQSNRSWLGLGNDDEARTKTFDNMGSSSFFLLACAHKMFFGDRKKERYVGESGDGPDNEKIRKKDGTWLPASKTDRYRDSKKKQNGYKKKMMRHFVAFSLLLFVLEISVEARVASLDEAKISICFLNCKGRCLKQSNCREHCLKVKGKISSRKCVCEDCPGGQQTKKLPP</sequence>
<evidence type="ECO:0000313" key="2">
    <source>
        <dbReference type="Proteomes" id="UP001176961"/>
    </source>
</evidence>
<reference evidence="1" key="1">
    <citation type="submission" date="2023-07" db="EMBL/GenBank/DDBJ databases">
        <authorList>
            <consortium name="CYATHOMIX"/>
        </authorList>
    </citation>
    <scope>NUCLEOTIDE SEQUENCE</scope>
    <source>
        <strain evidence="1">N/A</strain>
    </source>
</reference>
<dbReference type="AlphaFoldDB" id="A0AA36HC94"/>
<comment type="caution">
    <text evidence="1">The sequence shown here is derived from an EMBL/GenBank/DDBJ whole genome shotgun (WGS) entry which is preliminary data.</text>
</comment>
<accession>A0AA36HC94</accession>
<protein>
    <submittedName>
        <fullName evidence="1">Uncharacterized protein</fullName>
    </submittedName>
</protein>
<keyword evidence="2" id="KW-1185">Reference proteome</keyword>
<organism evidence="1 2">
    <name type="scientific">Cylicocyclus nassatus</name>
    <name type="common">Nematode worm</name>
    <dbReference type="NCBI Taxonomy" id="53992"/>
    <lineage>
        <taxon>Eukaryota</taxon>
        <taxon>Metazoa</taxon>
        <taxon>Ecdysozoa</taxon>
        <taxon>Nematoda</taxon>
        <taxon>Chromadorea</taxon>
        <taxon>Rhabditida</taxon>
        <taxon>Rhabditina</taxon>
        <taxon>Rhabditomorpha</taxon>
        <taxon>Strongyloidea</taxon>
        <taxon>Strongylidae</taxon>
        <taxon>Cylicocyclus</taxon>
    </lineage>
</organism>
<name>A0AA36HC94_CYLNA</name>
<proteinExistence type="predicted"/>
<dbReference type="EMBL" id="CATQJL010000316">
    <property type="protein sequence ID" value="CAJ0607590.1"/>
    <property type="molecule type" value="Genomic_DNA"/>
</dbReference>
<evidence type="ECO:0000313" key="1">
    <source>
        <dbReference type="EMBL" id="CAJ0607590.1"/>
    </source>
</evidence>